<feature type="compositionally biased region" description="Polar residues" evidence="1">
    <location>
        <begin position="293"/>
        <end position="304"/>
    </location>
</feature>
<feature type="compositionally biased region" description="Basic and acidic residues" evidence="1">
    <location>
        <begin position="725"/>
        <end position="735"/>
    </location>
</feature>
<feature type="region of interest" description="Disordered" evidence="1">
    <location>
        <begin position="647"/>
        <end position="979"/>
    </location>
</feature>
<dbReference type="Proteomes" id="UP000184383">
    <property type="component" value="Unassembled WGS sequence"/>
</dbReference>
<dbReference type="EMBL" id="KV878209">
    <property type="protein sequence ID" value="OJJ40569.1"/>
    <property type="molecule type" value="Genomic_DNA"/>
</dbReference>
<feature type="compositionally biased region" description="Polar residues" evidence="1">
    <location>
        <begin position="372"/>
        <end position="393"/>
    </location>
</feature>
<feature type="compositionally biased region" description="Low complexity" evidence="1">
    <location>
        <begin position="742"/>
        <end position="752"/>
    </location>
</feature>
<feature type="region of interest" description="Disordered" evidence="1">
    <location>
        <begin position="246"/>
        <end position="268"/>
    </location>
</feature>
<feature type="compositionally biased region" description="Polar residues" evidence="1">
    <location>
        <begin position="928"/>
        <end position="955"/>
    </location>
</feature>
<feature type="compositionally biased region" description="Basic and acidic residues" evidence="1">
    <location>
        <begin position="133"/>
        <end position="142"/>
    </location>
</feature>
<feature type="compositionally biased region" description="Polar residues" evidence="1">
    <location>
        <begin position="78"/>
        <end position="93"/>
    </location>
</feature>
<dbReference type="RefSeq" id="XP_040694245.1">
    <property type="nucleotide sequence ID" value="XM_040832305.1"/>
</dbReference>
<feature type="compositionally biased region" description="Polar residues" evidence="1">
    <location>
        <begin position="144"/>
        <end position="154"/>
    </location>
</feature>
<feature type="region of interest" description="Disordered" evidence="1">
    <location>
        <begin position="1"/>
        <end position="186"/>
    </location>
</feature>
<dbReference type="OrthoDB" id="10251744at2759"/>
<dbReference type="VEuPathDB" id="FungiDB:ASPWEDRAFT_220437"/>
<dbReference type="AlphaFoldDB" id="A0A1L9S056"/>
<organism evidence="2 3">
    <name type="scientific">Aspergillus wentii DTO 134E9</name>
    <dbReference type="NCBI Taxonomy" id="1073089"/>
    <lineage>
        <taxon>Eukaryota</taxon>
        <taxon>Fungi</taxon>
        <taxon>Dikarya</taxon>
        <taxon>Ascomycota</taxon>
        <taxon>Pezizomycotina</taxon>
        <taxon>Eurotiomycetes</taxon>
        <taxon>Eurotiomycetidae</taxon>
        <taxon>Eurotiales</taxon>
        <taxon>Aspergillaceae</taxon>
        <taxon>Aspergillus</taxon>
        <taxon>Aspergillus subgen. Cremei</taxon>
    </lineage>
</organism>
<accession>A0A1L9S056</accession>
<feature type="region of interest" description="Disordered" evidence="1">
    <location>
        <begin position="509"/>
        <end position="541"/>
    </location>
</feature>
<feature type="compositionally biased region" description="Basic and acidic residues" evidence="1">
    <location>
        <begin position="689"/>
        <end position="698"/>
    </location>
</feature>
<feature type="region of interest" description="Disordered" evidence="1">
    <location>
        <begin position="290"/>
        <end position="393"/>
    </location>
</feature>
<evidence type="ECO:0000313" key="3">
    <source>
        <dbReference type="Proteomes" id="UP000184383"/>
    </source>
</evidence>
<feature type="compositionally biased region" description="Basic and acidic residues" evidence="1">
    <location>
        <begin position="759"/>
        <end position="771"/>
    </location>
</feature>
<evidence type="ECO:0000256" key="1">
    <source>
        <dbReference type="SAM" id="MobiDB-lite"/>
    </source>
</evidence>
<feature type="compositionally biased region" description="Polar residues" evidence="1">
    <location>
        <begin position="11"/>
        <end position="23"/>
    </location>
</feature>
<proteinExistence type="predicted"/>
<feature type="compositionally biased region" description="Low complexity" evidence="1">
    <location>
        <begin position="891"/>
        <end position="900"/>
    </location>
</feature>
<feature type="compositionally biased region" description="Basic and acidic residues" evidence="1">
    <location>
        <begin position="964"/>
        <end position="973"/>
    </location>
</feature>
<reference evidence="3" key="1">
    <citation type="journal article" date="2017" name="Genome Biol.">
        <title>Comparative genomics reveals high biological diversity and specific adaptations in the industrially and medically important fungal genus Aspergillus.</title>
        <authorList>
            <person name="de Vries R.P."/>
            <person name="Riley R."/>
            <person name="Wiebenga A."/>
            <person name="Aguilar-Osorio G."/>
            <person name="Amillis S."/>
            <person name="Uchima C.A."/>
            <person name="Anderluh G."/>
            <person name="Asadollahi M."/>
            <person name="Askin M."/>
            <person name="Barry K."/>
            <person name="Battaglia E."/>
            <person name="Bayram O."/>
            <person name="Benocci T."/>
            <person name="Braus-Stromeyer S.A."/>
            <person name="Caldana C."/>
            <person name="Canovas D."/>
            <person name="Cerqueira G.C."/>
            <person name="Chen F."/>
            <person name="Chen W."/>
            <person name="Choi C."/>
            <person name="Clum A."/>
            <person name="Dos Santos R.A."/>
            <person name="Damasio A.R."/>
            <person name="Diallinas G."/>
            <person name="Emri T."/>
            <person name="Fekete E."/>
            <person name="Flipphi M."/>
            <person name="Freyberg S."/>
            <person name="Gallo A."/>
            <person name="Gournas C."/>
            <person name="Habgood R."/>
            <person name="Hainaut M."/>
            <person name="Harispe M.L."/>
            <person name="Henrissat B."/>
            <person name="Hilden K.S."/>
            <person name="Hope R."/>
            <person name="Hossain A."/>
            <person name="Karabika E."/>
            <person name="Karaffa L."/>
            <person name="Karanyi Z."/>
            <person name="Krasevec N."/>
            <person name="Kuo A."/>
            <person name="Kusch H."/>
            <person name="LaButti K."/>
            <person name="Lagendijk E.L."/>
            <person name="Lapidus A."/>
            <person name="Levasseur A."/>
            <person name="Lindquist E."/>
            <person name="Lipzen A."/>
            <person name="Logrieco A.F."/>
            <person name="MacCabe A."/>
            <person name="Maekelae M.R."/>
            <person name="Malavazi I."/>
            <person name="Melin P."/>
            <person name="Meyer V."/>
            <person name="Mielnichuk N."/>
            <person name="Miskei M."/>
            <person name="Molnar A.P."/>
            <person name="Mule G."/>
            <person name="Ngan C.Y."/>
            <person name="Orejas M."/>
            <person name="Orosz E."/>
            <person name="Ouedraogo J.P."/>
            <person name="Overkamp K.M."/>
            <person name="Park H.-S."/>
            <person name="Perrone G."/>
            <person name="Piumi F."/>
            <person name="Punt P.J."/>
            <person name="Ram A.F."/>
            <person name="Ramon A."/>
            <person name="Rauscher S."/>
            <person name="Record E."/>
            <person name="Riano-Pachon D.M."/>
            <person name="Robert V."/>
            <person name="Roehrig J."/>
            <person name="Ruller R."/>
            <person name="Salamov A."/>
            <person name="Salih N.S."/>
            <person name="Samson R.A."/>
            <person name="Sandor E."/>
            <person name="Sanguinetti M."/>
            <person name="Schuetze T."/>
            <person name="Sepcic K."/>
            <person name="Shelest E."/>
            <person name="Sherlock G."/>
            <person name="Sophianopoulou V."/>
            <person name="Squina F.M."/>
            <person name="Sun H."/>
            <person name="Susca A."/>
            <person name="Todd R.B."/>
            <person name="Tsang A."/>
            <person name="Unkles S.E."/>
            <person name="van de Wiele N."/>
            <person name="van Rossen-Uffink D."/>
            <person name="Oliveira J.V."/>
            <person name="Vesth T.C."/>
            <person name="Visser J."/>
            <person name="Yu J.-H."/>
            <person name="Zhou M."/>
            <person name="Andersen M.R."/>
            <person name="Archer D.B."/>
            <person name="Baker S.E."/>
            <person name="Benoit I."/>
            <person name="Brakhage A.A."/>
            <person name="Braus G.H."/>
            <person name="Fischer R."/>
            <person name="Frisvad J.C."/>
            <person name="Goldman G.H."/>
            <person name="Houbraken J."/>
            <person name="Oakley B."/>
            <person name="Pocsi I."/>
            <person name="Scazzocchio C."/>
            <person name="Seiboth B."/>
            <person name="vanKuyk P.A."/>
            <person name="Wortman J."/>
            <person name="Dyer P.S."/>
            <person name="Grigoriev I.V."/>
        </authorList>
    </citation>
    <scope>NUCLEOTIDE SEQUENCE [LARGE SCALE GENOMIC DNA]</scope>
    <source>
        <strain evidence="3">DTO 134E9</strain>
    </source>
</reference>
<dbReference type="GeneID" id="63748153"/>
<dbReference type="STRING" id="1073089.A0A1L9S056"/>
<feature type="compositionally biased region" description="Polar residues" evidence="1">
    <location>
        <begin position="330"/>
        <end position="346"/>
    </location>
</feature>
<feature type="compositionally biased region" description="Polar residues" evidence="1">
    <location>
        <begin position="849"/>
        <end position="874"/>
    </location>
</feature>
<name>A0A1L9S056_ASPWE</name>
<gene>
    <name evidence="2" type="ORF">ASPWEDRAFT_220437</name>
</gene>
<protein>
    <submittedName>
        <fullName evidence="2">Uncharacterized protein</fullName>
    </submittedName>
</protein>
<evidence type="ECO:0000313" key="2">
    <source>
        <dbReference type="EMBL" id="OJJ40569.1"/>
    </source>
</evidence>
<keyword evidence="3" id="KW-1185">Reference proteome</keyword>
<sequence length="979" mass="108190">MDKKSHRRSTLAVQQATPSQSRPASYHPPSAPPNHSLSLKHRKNNKTDPPLPASLVRVKGQVAMSTPPSEMSWLKDQSPMSGTPGTPQGSRTTPEPGATSLVNPSSALLQDLLKEQRATRGSRGTASDDCDEYAPRTPDRCHSRANSQSKSLQHSHSRSQDDTSSEKKRKVNNALSSGLRQPREMGMREMDQYVSRINKQNFDLKLDIFHRMQQMATLEKKLERMEELEEEINRLHGLEDELQELRDAESDNQRLRESNEQLRQELDKRDHAVTEAVELICQLEARVEELETGGSSSRPSTACPDTSDGPAVNSPQLPATFDIPERNSSKRGTMLSQSRQVSSDSGYLQRAPSFLRDETKSTAVLRSLYPPNGNTARSSHSTMTKTESLHSMNEMTEAESPRLSALSECSDLEPHDSSVQHNTFDQLEIPLRNEDLASEISGLSEEQASKNDRIDQWIEPQPDVFSEPVSKRRNRASWNVIRMEDSSHERDFYMNGSLEKTRLRLDGVFGESRLPPTPDTMSTAYAVGRNGSDGSITTEKGRAEAMKRRLARPRSMDELTTRRGSANSLVTDSMHTNLSDTTRLGLGTNQRDDTPSIFPFNGLPLNANELLGQGAPDRIGFGYYGADTMLNGEAIRKVLSKMDKDHYSPPYAATGEEEPADTGSSSPPLTPQDWIEAGKSAPRSRKERYRSIDNDAIQRRTGATPTGRQAGARTPSQSSYLARRHSMDSTARESEVPNVPTLDLSSLDSISPPAIPRPPRQEPEPEPESRRRLSILPFFGRSLGNPRRLQPSPMPDPADADDGAPSPVIRKTRQIVNSKPSAPANGDLITTPTHGEANSGDNIHKTLPHSFTESNLSSQGTVARPSTSNSNPNNQKEHKRRGSLGIFGWMKGASGIGSSSKKQEPNSPTQPTAGTVREKQPSRLAYDNSGTAQAMNSSVTAMNANVEAFTSNAKQVSRFDDDDQGRRPRYMERRSRRAQ</sequence>